<organism evidence="4 5">
    <name type="scientific">Ophiocordyceps australis</name>
    <dbReference type="NCBI Taxonomy" id="1399860"/>
    <lineage>
        <taxon>Eukaryota</taxon>
        <taxon>Fungi</taxon>
        <taxon>Dikarya</taxon>
        <taxon>Ascomycota</taxon>
        <taxon>Pezizomycotina</taxon>
        <taxon>Sordariomycetes</taxon>
        <taxon>Hypocreomycetidae</taxon>
        <taxon>Hypocreales</taxon>
        <taxon>Ophiocordycipitaceae</taxon>
        <taxon>Ophiocordyceps</taxon>
    </lineage>
</organism>
<dbReference type="InterPro" id="IPR013149">
    <property type="entry name" value="ADH-like_C"/>
</dbReference>
<dbReference type="STRING" id="1399860.A0A2C5Y3W3"/>
<proteinExistence type="inferred from homology"/>
<dbReference type="PANTHER" id="PTHR45348:SF2">
    <property type="entry name" value="ZINC-TYPE ALCOHOL DEHYDROGENASE-LIKE PROTEIN C2E1P3.01"/>
    <property type="match status" value="1"/>
</dbReference>
<reference evidence="4 5" key="1">
    <citation type="submission" date="2017-06" db="EMBL/GenBank/DDBJ databases">
        <title>Ant-infecting Ophiocordyceps genomes reveal a high diversity of potential behavioral manipulation genes and a possible major role for enterotoxins.</title>
        <authorList>
            <person name="De Bekker C."/>
            <person name="Evans H.C."/>
            <person name="Brachmann A."/>
            <person name="Hughes D.P."/>
        </authorList>
    </citation>
    <scope>NUCLEOTIDE SEQUENCE [LARGE SCALE GENOMIC DNA]</scope>
    <source>
        <strain evidence="4 5">Map64</strain>
    </source>
</reference>
<protein>
    <recommendedName>
        <fullName evidence="3">Enoyl reductase (ER) domain-containing protein</fullName>
    </recommendedName>
</protein>
<evidence type="ECO:0000256" key="1">
    <source>
        <dbReference type="ARBA" id="ARBA00008072"/>
    </source>
</evidence>
<keyword evidence="2" id="KW-0560">Oxidoreductase</keyword>
<accession>A0A2C5Y3W3</accession>
<keyword evidence="5" id="KW-1185">Reference proteome</keyword>
<comment type="caution">
    <text evidence="4">The sequence shown here is derived from an EMBL/GenBank/DDBJ whole genome shotgun (WGS) entry which is preliminary data.</text>
</comment>
<dbReference type="Gene3D" id="3.90.180.10">
    <property type="entry name" value="Medium-chain alcohol dehydrogenases, catalytic domain"/>
    <property type="match status" value="1"/>
</dbReference>
<dbReference type="Pfam" id="PF08240">
    <property type="entry name" value="ADH_N"/>
    <property type="match status" value="1"/>
</dbReference>
<gene>
    <name evidence="4" type="ORF">CDD81_8108</name>
</gene>
<dbReference type="SMART" id="SM00829">
    <property type="entry name" value="PKS_ER"/>
    <property type="match status" value="1"/>
</dbReference>
<dbReference type="SUPFAM" id="SSF51735">
    <property type="entry name" value="NAD(P)-binding Rossmann-fold domains"/>
    <property type="match status" value="1"/>
</dbReference>
<name>A0A2C5Y3W3_9HYPO</name>
<dbReference type="AlphaFoldDB" id="A0A2C5Y3W3"/>
<evidence type="ECO:0000259" key="3">
    <source>
        <dbReference type="SMART" id="SM00829"/>
    </source>
</evidence>
<dbReference type="InterPro" id="IPR013154">
    <property type="entry name" value="ADH-like_N"/>
</dbReference>
<dbReference type="PANTHER" id="PTHR45348">
    <property type="entry name" value="HYPOTHETICAL OXIDOREDUCTASE (EUROFUNG)"/>
    <property type="match status" value="1"/>
</dbReference>
<dbReference type="Pfam" id="PF00107">
    <property type="entry name" value="ADH_zinc_N"/>
    <property type="match status" value="1"/>
</dbReference>
<evidence type="ECO:0000313" key="5">
    <source>
        <dbReference type="Proteomes" id="UP000226192"/>
    </source>
</evidence>
<dbReference type="Proteomes" id="UP000226192">
    <property type="component" value="Unassembled WGS sequence"/>
</dbReference>
<dbReference type="OrthoDB" id="48317at2759"/>
<evidence type="ECO:0000313" key="4">
    <source>
        <dbReference type="EMBL" id="PHH61644.1"/>
    </source>
</evidence>
<comment type="similarity">
    <text evidence="1">Belongs to the zinc-containing alcohol dehydrogenase family.</text>
</comment>
<dbReference type="SUPFAM" id="SSF50129">
    <property type="entry name" value="GroES-like"/>
    <property type="match status" value="1"/>
</dbReference>
<sequence>MPSNQAAWFEASKAPLVVKPAPVPKPEPGRVIIRNAAVAVNPIDWKIQDLLSASLIKKFPFILGQDTAGVIEQVGPDVKGFSKGQRVIAQCSSLATQDPSISAFQLYSNVSTDIISVIPDTLAFKDAVVLPLAISTAATALYQDSHLGLPLPSIQDAKPAGKTILVWGASSSVGSMAVQLAHASGVDVVATASQHNHDFVKSLGVKTVLDYKSPTIIDDLVKVLKGGNLAGIVDSISHTDTFKSIAEIRKQLGSSVKVAGVLPLMEAIPDFTPTTVMATTIFHDPNEHIGAYIWGKFVPKTLESGKLKALPKSQVVGRGLESIQKGLDVQKQGVSASKVVIVLDD</sequence>
<dbReference type="GO" id="GO:0016651">
    <property type="term" value="F:oxidoreductase activity, acting on NAD(P)H"/>
    <property type="evidence" value="ECO:0007669"/>
    <property type="project" value="InterPro"/>
</dbReference>
<evidence type="ECO:0000256" key="2">
    <source>
        <dbReference type="ARBA" id="ARBA00023002"/>
    </source>
</evidence>
<dbReference type="EMBL" id="NJET01000097">
    <property type="protein sequence ID" value="PHH61644.1"/>
    <property type="molecule type" value="Genomic_DNA"/>
</dbReference>
<dbReference type="CDD" id="cd08249">
    <property type="entry name" value="enoyl_reductase_like"/>
    <property type="match status" value="1"/>
</dbReference>
<dbReference type="InterPro" id="IPR020843">
    <property type="entry name" value="ER"/>
</dbReference>
<dbReference type="Gene3D" id="3.40.50.720">
    <property type="entry name" value="NAD(P)-binding Rossmann-like Domain"/>
    <property type="match status" value="1"/>
</dbReference>
<feature type="domain" description="Enoyl reductase (ER)" evidence="3">
    <location>
        <begin position="11"/>
        <end position="341"/>
    </location>
</feature>
<dbReference type="InterPro" id="IPR036291">
    <property type="entry name" value="NAD(P)-bd_dom_sf"/>
</dbReference>
<dbReference type="InterPro" id="IPR011032">
    <property type="entry name" value="GroES-like_sf"/>
</dbReference>
<dbReference type="InterPro" id="IPR047122">
    <property type="entry name" value="Trans-enoyl_RdTase-like"/>
</dbReference>